<comment type="caution">
    <text evidence="1">The sequence shown here is derived from an EMBL/GenBank/DDBJ whole genome shotgun (WGS) entry which is preliminary data.</text>
</comment>
<dbReference type="EMBL" id="BLXO01000006">
    <property type="protein sequence ID" value="GFN46935.1"/>
    <property type="molecule type" value="Genomic_DNA"/>
</dbReference>
<dbReference type="PANTHER" id="PTHR34235:SF4">
    <property type="entry name" value="SLR0291 PROTEIN"/>
    <property type="match status" value="1"/>
</dbReference>
<evidence type="ECO:0000313" key="2">
    <source>
        <dbReference type="Proteomes" id="UP000504714"/>
    </source>
</evidence>
<proteinExistence type="predicted"/>
<dbReference type="InterPro" id="IPR002636">
    <property type="entry name" value="DUF29"/>
</dbReference>
<accession>A0A6L2ZRC6</accession>
<dbReference type="Pfam" id="PF01724">
    <property type="entry name" value="DUF29"/>
    <property type="match status" value="1"/>
</dbReference>
<dbReference type="PANTHER" id="PTHR34235">
    <property type="entry name" value="SLR1203 PROTEIN-RELATED"/>
    <property type="match status" value="1"/>
</dbReference>
<evidence type="ECO:0008006" key="3">
    <source>
        <dbReference type="Google" id="ProtNLM"/>
    </source>
</evidence>
<evidence type="ECO:0000313" key="1">
    <source>
        <dbReference type="EMBL" id="GFN46935.1"/>
    </source>
</evidence>
<name>A0A6L2ZRC6_9ENTR</name>
<gene>
    <name evidence="1" type="ORF">RINTU1_27590</name>
</gene>
<dbReference type="Proteomes" id="UP000504714">
    <property type="component" value="Unassembled WGS sequence"/>
</dbReference>
<dbReference type="RefSeq" id="WP_176488512.1">
    <property type="nucleotide sequence ID" value="NZ_BLXO01000006.1"/>
</dbReference>
<protein>
    <recommendedName>
        <fullName evidence="3">DUF29 domain-containing protein</fullName>
    </recommendedName>
</protein>
<organism evidence="1 2">
    <name type="scientific">Candidatus Regiella insecticola</name>
    <dbReference type="NCBI Taxonomy" id="138073"/>
    <lineage>
        <taxon>Bacteria</taxon>
        <taxon>Pseudomonadati</taxon>
        <taxon>Pseudomonadota</taxon>
        <taxon>Gammaproteobacteria</taxon>
        <taxon>Enterobacterales</taxon>
        <taxon>Enterobacteriaceae</taxon>
        <taxon>aphid secondary symbionts</taxon>
        <taxon>Candidatus Regiella</taxon>
    </lineage>
</organism>
<reference evidence="1 2" key="1">
    <citation type="submission" date="2020-06" db="EMBL/GenBank/DDBJ databases">
        <title>The genome sequence of Candidatus Regiella insecticola strain Tut.</title>
        <authorList>
            <person name="Nikoh N."/>
            <person name="Tsuchida T."/>
            <person name="Koga R."/>
            <person name="Oshima K."/>
            <person name="Hattori M."/>
            <person name="Fukatsu T."/>
        </authorList>
    </citation>
    <scope>NUCLEOTIDE SEQUENCE [LARGE SCALE GENOMIC DNA]</scope>
    <source>
        <strain evidence="1 2">Tut</strain>
    </source>
</reference>
<dbReference type="AlphaFoldDB" id="A0A6L2ZRC6"/>
<sequence length="143" mass="16846">MTIHYDSDFYGWSQEQADLLRAGHFNELDTENLLEEIEAMGRSEQRGLESHLKVLFQHLLKWKYQPARRGTSWLLSIKEQRKLTQKRLRSNPSLKSKLPEILNDAYEVSILSTARETGIEETVFPKECPWTFEQVISDEFFPE</sequence>
<dbReference type="Gene3D" id="1.20.1220.20">
    <property type="entry name" value="Uncharcterised protein PF01724"/>
    <property type="match status" value="1"/>
</dbReference>